<dbReference type="AlphaFoldDB" id="A0AAD0W5Q2"/>
<dbReference type="InterPro" id="IPR050249">
    <property type="entry name" value="Pseudomonas-type_ThrB"/>
</dbReference>
<feature type="domain" description="Aminoglycoside phosphotransferase" evidence="2">
    <location>
        <begin position="34"/>
        <end position="234"/>
    </location>
</feature>
<sequence>MMNIPSTEVVQKAYEMWLGVGDSVCISQSENFIYSFTQHGKDYVLRLTPMEKKQLELYDAEMKVLKHLASHDVKICQPTESKSNRLIELICTNKGEPSYIASAFVKLFGEQIDTADVDSEFLFQWGELLGSIHKIGSEMSPEQFKRPTEASVVTDVKNLLNDCAVDIDDELRLFIQSEIEWLSNLPMNSRNYGLNHGDLAVNNLIKTNNQLYAIDFDSCHFCHFIIDVALTIRASVGSMSDLNKAQRERCHQANAKHFLSGYHTQHPLDNIEVESIARVINLIDCFEYLILRYRYFKRQSQQEAHFTMGSISSEKFEQIASDIISSEQLLWL</sequence>
<comment type="similarity">
    <text evidence="1">Belongs to the pseudomonas-type ThrB family.</text>
</comment>
<dbReference type="InterPro" id="IPR002575">
    <property type="entry name" value="Aminoglycoside_PTrfase"/>
</dbReference>
<dbReference type="PANTHER" id="PTHR21064">
    <property type="entry name" value="AMINOGLYCOSIDE PHOSPHOTRANSFERASE DOMAIN-CONTAINING PROTEIN-RELATED"/>
    <property type="match status" value="1"/>
</dbReference>
<evidence type="ECO:0000313" key="4">
    <source>
        <dbReference type="Proteomes" id="UP000258102"/>
    </source>
</evidence>
<evidence type="ECO:0000259" key="2">
    <source>
        <dbReference type="Pfam" id="PF01636"/>
    </source>
</evidence>
<dbReference type="PANTHER" id="PTHR21064:SF6">
    <property type="entry name" value="AMINOGLYCOSIDE PHOSPHOTRANSFERASE DOMAIN-CONTAINING PROTEIN"/>
    <property type="match status" value="1"/>
</dbReference>
<protein>
    <recommendedName>
        <fullName evidence="2">Aminoglycoside phosphotransferase domain-containing protein</fullName>
    </recommendedName>
</protein>
<accession>A0AAD0W5Q2</accession>
<dbReference type="GO" id="GO:0009088">
    <property type="term" value="P:threonine biosynthetic process"/>
    <property type="evidence" value="ECO:0007669"/>
    <property type="project" value="TreeGrafter"/>
</dbReference>
<evidence type="ECO:0000256" key="1">
    <source>
        <dbReference type="ARBA" id="ARBA00038240"/>
    </source>
</evidence>
<organism evidence="3 4">
    <name type="scientific">Pseudoalteromonas piscicida</name>
    <dbReference type="NCBI Taxonomy" id="43662"/>
    <lineage>
        <taxon>Bacteria</taxon>
        <taxon>Pseudomonadati</taxon>
        <taxon>Pseudomonadota</taxon>
        <taxon>Gammaproteobacteria</taxon>
        <taxon>Alteromonadales</taxon>
        <taxon>Pseudoalteromonadaceae</taxon>
        <taxon>Pseudoalteromonas</taxon>
    </lineage>
</organism>
<dbReference type="EMBL" id="CP031761">
    <property type="protein sequence ID" value="AXR03816.1"/>
    <property type="molecule type" value="Genomic_DNA"/>
</dbReference>
<dbReference type="InterPro" id="IPR011009">
    <property type="entry name" value="Kinase-like_dom_sf"/>
</dbReference>
<dbReference type="Proteomes" id="UP000258102">
    <property type="component" value="Chromosome 1"/>
</dbReference>
<dbReference type="KEGG" id="ppis:B1L02_18160"/>
<dbReference type="SUPFAM" id="SSF56112">
    <property type="entry name" value="Protein kinase-like (PK-like)"/>
    <property type="match status" value="1"/>
</dbReference>
<dbReference type="Pfam" id="PF01636">
    <property type="entry name" value="APH"/>
    <property type="match status" value="1"/>
</dbReference>
<gene>
    <name evidence="3" type="ORF">D0511_18250</name>
</gene>
<proteinExistence type="inferred from homology"/>
<name>A0AAD0W5Q2_PSEO7</name>
<dbReference type="Gene3D" id="3.90.1200.10">
    <property type="match status" value="1"/>
</dbReference>
<evidence type="ECO:0000313" key="3">
    <source>
        <dbReference type="EMBL" id="AXR03816.1"/>
    </source>
</evidence>
<reference evidence="3 4" key="1">
    <citation type="submission" date="2018-08" db="EMBL/GenBank/DDBJ databases">
        <title>Whole Genome Sequences of Two Pseudoalteromonas piscicida Strains, DE1-A and DE2-A, which Exhibit Strong Antibacterial Activity against Vibrio vulnificus.</title>
        <authorList>
            <person name="Richards G.P."/>
            <person name="Needleman D.S."/>
            <person name="Watson M.A."/>
            <person name="Polson S.W."/>
        </authorList>
    </citation>
    <scope>NUCLEOTIDE SEQUENCE [LARGE SCALE GENOMIC DNA]</scope>
    <source>
        <strain evidence="3 4">DE2-A</strain>
    </source>
</reference>
<dbReference type="GO" id="GO:0004413">
    <property type="term" value="F:homoserine kinase activity"/>
    <property type="evidence" value="ECO:0007669"/>
    <property type="project" value="TreeGrafter"/>
</dbReference>
<dbReference type="RefSeq" id="WP_088532151.1">
    <property type="nucleotide sequence ID" value="NZ_CP021646.1"/>
</dbReference>